<comment type="pathway">
    <text evidence="6">Alkaloid degradation; nicotine degradation.</text>
</comment>
<dbReference type="PROSITE" id="PS00197">
    <property type="entry name" value="2FE2S_FER_1"/>
    <property type="match status" value="1"/>
</dbReference>
<sequence>MTSSTYRSPVNDDPTIDISLVVNGRPVEAAVSPRLLLSDFLRHHLGLTGTHVGCEHGVCGACTVHIDGRAARSCLTLAVQLDGATVRTVEDLEGPDGSLSPVQAAFRDCHGLQCGFCTPGFLMSVTALLDEDPDVADASDAEIRERIAGNLCRCTGYQGIVAATRQAAETIRDAKEQADGTTQG</sequence>
<dbReference type="CDD" id="cd00207">
    <property type="entry name" value="fer2"/>
    <property type="match status" value="1"/>
</dbReference>
<dbReference type="PROSITE" id="PS51085">
    <property type="entry name" value="2FE2S_FER_2"/>
    <property type="match status" value="1"/>
</dbReference>
<dbReference type="GO" id="GO:0051537">
    <property type="term" value="F:2 iron, 2 sulfur cluster binding"/>
    <property type="evidence" value="ECO:0007669"/>
    <property type="project" value="UniProtKB-KW"/>
</dbReference>
<keyword evidence="3" id="KW-0560">Oxidoreductase</keyword>
<dbReference type="RefSeq" id="WP_151580210.1">
    <property type="nucleotide sequence ID" value="NZ_WBVM01000001.1"/>
</dbReference>
<comment type="caution">
    <text evidence="8">The sequence shown here is derived from an EMBL/GenBank/DDBJ whole genome shotgun (WGS) entry which is preliminary data.</text>
</comment>
<dbReference type="SUPFAM" id="SSF54292">
    <property type="entry name" value="2Fe-2S ferredoxin-like"/>
    <property type="match status" value="1"/>
</dbReference>
<proteinExistence type="predicted"/>
<evidence type="ECO:0000313" key="8">
    <source>
        <dbReference type="EMBL" id="KAB2812884.1"/>
    </source>
</evidence>
<feature type="domain" description="2Fe-2S ferredoxin-type" evidence="7">
    <location>
        <begin position="16"/>
        <end position="92"/>
    </location>
</feature>
<dbReference type="InterPro" id="IPR051452">
    <property type="entry name" value="Diverse_Oxidoreductases"/>
</dbReference>
<dbReference type="Proteomes" id="UP000449906">
    <property type="component" value="Unassembled WGS sequence"/>
</dbReference>
<dbReference type="InterPro" id="IPR002888">
    <property type="entry name" value="2Fe-2S-bd"/>
</dbReference>
<dbReference type="Pfam" id="PF01799">
    <property type="entry name" value="Fer2_2"/>
    <property type="match status" value="1"/>
</dbReference>
<reference evidence="8 9" key="1">
    <citation type="submission" date="2019-09" db="EMBL/GenBank/DDBJ databases">
        <title>Pimelobacter sp. isolated from Paulinella.</title>
        <authorList>
            <person name="Jeong S.E."/>
        </authorList>
    </citation>
    <scope>NUCLEOTIDE SEQUENCE [LARGE SCALE GENOMIC DNA]</scope>
    <source>
        <strain evidence="8 9">Pch-N</strain>
    </source>
</reference>
<keyword evidence="1" id="KW-0001">2Fe-2S</keyword>
<keyword evidence="2" id="KW-0479">Metal-binding</keyword>
<dbReference type="GO" id="GO:0046872">
    <property type="term" value="F:metal ion binding"/>
    <property type="evidence" value="ECO:0007669"/>
    <property type="project" value="UniProtKB-KW"/>
</dbReference>
<evidence type="ECO:0000256" key="4">
    <source>
        <dbReference type="ARBA" id="ARBA00023004"/>
    </source>
</evidence>
<dbReference type="InterPro" id="IPR012675">
    <property type="entry name" value="Beta-grasp_dom_sf"/>
</dbReference>
<name>A0A7J5E4K5_NOCSI</name>
<dbReference type="AlphaFoldDB" id="A0A7J5E4K5"/>
<evidence type="ECO:0000256" key="2">
    <source>
        <dbReference type="ARBA" id="ARBA00022723"/>
    </source>
</evidence>
<evidence type="ECO:0000259" key="7">
    <source>
        <dbReference type="PROSITE" id="PS51085"/>
    </source>
</evidence>
<evidence type="ECO:0000256" key="5">
    <source>
        <dbReference type="ARBA" id="ARBA00023014"/>
    </source>
</evidence>
<dbReference type="InterPro" id="IPR006058">
    <property type="entry name" value="2Fe2S_fd_BS"/>
</dbReference>
<keyword evidence="4" id="KW-0408">Iron</keyword>
<dbReference type="PANTHER" id="PTHR44379">
    <property type="entry name" value="OXIDOREDUCTASE WITH IRON-SULFUR SUBUNIT"/>
    <property type="match status" value="1"/>
</dbReference>
<organism evidence="8 9">
    <name type="scientific">Nocardioides simplex</name>
    <name type="common">Arthrobacter simplex</name>
    <dbReference type="NCBI Taxonomy" id="2045"/>
    <lineage>
        <taxon>Bacteria</taxon>
        <taxon>Bacillati</taxon>
        <taxon>Actinomycetota</taxon>
        <taxon>Actinomycetes</taxon>
        <taxon>Propionibacteriales</taxon>
        <taxon>Nocardioidaceae</taxon>
        <taxon>Pimelobacter</taxon>
    </lineage>
</organism>
<dbReference type="Gene3D" id="1.10.150.120">
    <property type="entry name" value="[2Fe-2S]-binding domain"/>
    <property type="match status" value="1"/>
</dbReference>
<evidence type="ECO:0000256" key="1">
    <source>
        <dbReference type="ARBA" id="ARBA00022714"/>
    </source>
</evidence>
<dbReference type="InterPro" id="IPR001041">
    <property type="entry name" value="2Fe-2S_ferredoxin-type"/>
</dbReference>
<dbReference type="FunFam" id="3.10.20.30:FF:000020">
    <property type="entry name" value="Xanthine dehydrogenase iron-sulfur subunit"/>
    <property type="match status" value="1"/>
</dbReference>
<dbReference type="InterPro" id="IPR036884">
    <property type="entry name" value="2Fe-2S-bd_dom_sf"/>
</dbReference>
<protein>
    <submittedName>
        <fullName evidence="8">(2Fe-2S)-binding protein</fullName>
    </submittedName>
</protein>
<evidence type="ECO:0000313" key="9">
    <source>
        <dbReference type="Proteomes" id="UP000449906"/>
    </source>
</evidence>
<dbReference type="Gene3D" id="3.10.20.30">
    <property type="match status" value="1"/>
</dbReference>
<dbReference type="PANTHER" id="PTHR44379:SF5">
    <property type="entry name" value="OXIDOREDUCTASE WITH IRON-SULFUR SUBUNIT"/>
    <property type="match status" value="1"/>
</dbReference>
<evidence type="ECO:0000256" key="6">
    <source>
        <dbReference type="ARBA" id="ARBA00060707"/>
    </source>
</evidence>
<dbReference type="InterPro" id="IPR036010">
    <property type="entry name" value="2Fe-2S_ferredoxin-like_sf"/>
</dbReference>
<gene>
    <name evidence="8" type="ORF">F9L07_14335</name>
</gene>
<accession>A0A7J5E4K5</accession>
<keyword evidence="5" id="KW-0411">Iron-sulfur</keyword>
<dbReference type="GO" id="GO:0016491">
    <property type="term" value="F:oxidoreductase activity"/>
    <property type="evidence" value="ECO:0007669"/>
    <property type="project" value="UniProtKB-KW"/>
</dbReference>
<dbReference type="EMBL" id="WBVM01000001">
    <property type="protein sequence ID" value="KAB2812884.1"/>
    <property type="molecule type" value="Genomic_DNA"/>
</dbReference>
<evidence type="ECO:0000256" key="3">
    <source>
        <dbReference type="ARBA" id="ARBA00023002"/>
    </source>
</evidence>
<dbReference type="Pfam" id="PF00111">
    <property type="entry name" value="Fer2"/>
    <property type="match status" value="1"/>
</dbReference>
<dbReference type="SUPFAM" id="SSF47741">
    <property type="entry name" value="CO dehydrogenase ISP C-domain like"/>
    <property type="match status" value="1"/>
</dbReference>